<reference evidence="1 2" key="1">
    <citation type="submission" date="2017-07" db="EMBL/GenBank/DDBJ databases">
        <title>Bifidobacterium novel species.</title>
        <authorList>
            <person name="Lugli G.A."/>
            <person name="Milani C."/>
            <person name="Duranti S."/>
            <person name="Mangifesta M."/>
        </authorList>
    </citation>
    <scope>NUCLEOTIDE SEQUENCE [LARGE SCALE GENOMIC DNA]</scope>
    <source>
        <strain evidence="1 2">77</strain>
    </source>
</reference>
<protein>
    <submittedName>
        <fullName evidence="1">Uncharacterized protein</fullName>
    </submittedName>
</protein>
<evidence type="ECO:0000313" key="2">
    <source>
        <dbReference type="Proteomes" id="UP000235034"/>
    </source>
</evidence>
<dbReference type="Pfam" id="PF20288">
    <property type="entry name" value="MC2"/>
    <property type="match status" value="1"/>
</dbReference>
<evidence type="ECO:0000313" key="1">
    <source>
        <dbReference type="EMBL" id="PLS27302.1"/>
    </source>
</evidence>
<dbReference type="RefSeq" id="WP_101622782.1">
    <property type="nucleotide sequence ID" value="NZ_NMWT01000025.1"/>
</dbReference>
<organism evidence="1 2">
    <name type="scientific">Bifidobacterium parmae</name>
    <dbReference type="NCBI Taxonomy" id="361854"/>
    <lineage>
        <taxon>Bacteria</taxon>
        <taxon>Bacillati</taxon>
        <taxon>Actinomycetota</taxon>
        <taxon>Actinomycetes</taxon>
        <taxon>Bifidobacteriales</taxon>
        <taxon>Bifidobacteriaceae</taxon>
        <taxon>Bifidobacterium</taxon>
    </lineage>
</organism>
<gene>
    <name evidence="1" type="ORF">Uis4E_1698</name>
</gene>
<sequence length="75" mass="8299">MTYRTVLDTPYETGLRMLLLLRAVNGNVTCDRLAALDTLTVNAGTLGVGERDISTVCIDWPPERSGAESRSRMKR</sequence>
<accession>A0A2N5IZB7</accession>
<dbReference type="Proteomes" id="UP000235034">
    <property type="component" value="Unassembled WGS sequence"/>
</dbReference>
<dbReference type="AlphaFoldDB" id="A0A2N5IZB7"/>
<keyword evidence="2" id="KW-1185">Reference proteome</keyword>
<dbReference type="EMBL" id="NMWT01000025">
    <property type="protein sequence ID" value="PLS27302.1"/>
    <property type="molecule type" value="Genomic_DNA"/>
</dbReference>
<proteinExistence type="predicted"/>
<comment type="caution">
    <text evidence="1">The sequence shown here is derived from an EMBL/GenBank/DDBJ whole genome shotgun (WGS) entry which is preliminary data.</text>
</comment>
<name>A0A2N5IZB7_9BIFI</name>
<dbReference type="InterPro" id="IPR046904">
    <property type="entry name" value="ABC-3C_MC2"/>
</dbReference>